<gene>
    <name evidence="2" type="ORF">GCM10008919_04240</name>
</gene>
<dbReference type="EMBL" id="BAAACR010000002">
    <property type="protein sequence ID" value="GAA0204100.1"/>
    <property type="molecule type" value="Genomic_DNA"/>
</dbReference>
<sequence>MVIFDANMILRYLLGDNDEMKNTAKRYLIDGDVWVTLEVAAEVVYVLKGVYHLDRQEISEKLMQFLELVECRENIVLRQALHTYAVQNLDFVDCILYAYNKVKGVEIATFDKKLLRLLAAQ</sequence>
<protein>
    <recommendedName>
        <fullName evidence="1">PIN domain-containing protein</fullName>
    </recommendedName>
</protein>
<accession>A0ABP3CGG8</accession>
<dbReference type="Pfam" id="PF01850">
    <property type="entry name" value="PIN"/>
    <property type="match status" value="1"/>
</dbReference>
<evidence type="ECO:0000259" key="1">
    <source>
        <dbReference type="Pfam" id="PF01850"/>
    </source>
</evidence>
<evidence type="ECO:0000313" key="3">
    <source>
        <dbReference type="Proteomes" id="UP001500399"/>
    </source>
</evidence>
<reference evidence="3" key="1">
    <citation type="journal article" date="2019" name="Int. J. Syst. Evol. Microbiol.">
        <title>The Global Catalogue of Microorganisms (GCM) 10K type strain sequencing project: providing services to taxonomists for standard genome sequencing and annotation.</title>
        <authorList>
            <consortium name="The Broad Institute Genomics Platform"/>
            <consortium name="The Broad Institute Genome Sequencing Center for Infectious Disease"/>
            <person name="Wu L."/>
            <person name="Ma J."/>
        </authorList>
    </citation>
    <scope>NUCLEOTIDE SEQUENCE [LARGE SCALE GENOMIC DNA]</scope>
    <source>
        <strain evidence="3">JCM 8542</strain>
    </source>
</reference>
<dbReference type="SUPFAM" id="SSF88723">
    <property type="entry name" value="PIN domain-like"/>
    <property type="match status" value="1"/>
</dbReference>
<evidence type="ECO:0000313" key="2">
    <source>
        <dbReference type="EMBL" id="GAA0204100.1"/>
    </source>
</evidence>
<dbReference type="InterPro" id="IPR002716">
    <property type="entry name" value="PIN_dom"/>
</dbReference>
<proteinExistence type="predicted"/>
<feature type="domain" description="PIN" evidence="1">
    <location>
        <begin position="2"/>
        <end position="116"/>
    </location>
</feature>
<dbReference type="RefSeq" id="WP_304987814.1">
    <property type="nucleotide sequence ID" value="NZ_BAAACR010000002.1"/>
</dbReference>
<dbReference type="InterPro" id="IPR029060">
    <property type="entry name" value="PIN-like_dom_sf"/>
</dbReference>
<organism evidence="2 3">
    <name type="scientific">Selenomonas dianae</name>
    <dbReference type="NCBI Taxonomy" id="135079"/>
    <lineage>
        <taxon>Bacteria</taxon>
        <taxon>Bacillati</taxon>
        <taxon>Bacillota</taxon>
        <taxon>Negativicutes</taxon>
        <taxon>Selenomonadales</taxon>
        <taxon>Selenomonadaceae</taxon>
        <taxon>Selenomonas</taxon>
    </lineage>
</organism>
<keyword evidence="3" id="KW-1185">Reference proteome</keyword>
<name>A0ABP3CGG8_9FIRM</name>
<comment type="caution">
    <text evidence="2">The sequence shown here is derived from an EMBL/GenBank/DDBJ whole genome shotgun (WGS) entry which is preliminary data.</text>
</comment>
<dbReference type="Proteomes" id="UP001500399">
    <property type="component" value="Unassembled WGS sequence"/>
</dbReference>
<dbReference type="Gene3D" id="3.40.50.1010">
    <property type="entry name" value="5'-nuclease"/>
    <property type="match status" value="1"/>
</dbReference>